<dbReference type="Pfam" id="PF00977">
    <property type="entry name" value="His_biosynth"/>
    <property type="match status" value="1"/>
</dbReference>
<dbReference type="GO" id="GO:0000105">
    <property type="term" value="P:L-histidine biosynthetic process"/>
    <property type="evidence" value="ECO:0007669"/>
    <property type="project" value="InterPro"/>
</dbReference>
<dbReference type="GO" id="GO:0005737">
    <property type="term" value="C:cytoplasm"/>
    <property type="evidence" value="ECO:0007669"/>
    <property type="project" value="TreeGrafter"/>
</dbReference>
<gene>
    <name evidence="2" type="ORF">METZ01_LOCUS119871</name>
</gene>
<reference evidence="2" key="1">
    <citation type="submission" date="2018-05" db="EMBL/GenBank/DDBJ databases">
        <authorList>
            <person name="Lanie J.A."/>
            <person name="Ng W.-L."/>
            <person name="Kazmierczak K.M."/>
            <person name="Andrzejewski T.M."/>
            <person name="Davidsen T.M."/>
            <person name="Wayne K.J."/>
            <person name="Tettelin H."/>
            <person name="Glass J.I."/>
            <person name="Rusch D."/>
            <person name="Podicherti R."/>
            <person name="Tsui H.-C.T."/>
            <person name="Winkler M.E."/>
        </authorList>
    </citation>
    <scope>NUCLEOTIDE SEQUENCE</scope>
</reference>
<evidence type="ECO:0008006" key="3">
    <source>
        <dbReference type="Google" id="ProtNLM"/>
    </source>
</evidence>
<dbReference type="GO" id="GO:0003949">
    <property type="term" value="F:1-(5-phosphoribosyl)-5-[(5-phosphoribosylamino)methylideneamino]imidazole-4-carboxamide isomerase activity"/>
    <property type="evidence" value="ECO:0007669"/>
    <property type="project" value="InterPro"/>
</dbReference>
<dbReference type="PANTHER" id="PTHR43090:SF2">
    <property type="entry name" value="1-(5-PHOSPHORIBOSYL)-5-[(5-PHOSPHORIBOSYLAMINO)METHYLIDENEAMINO] IMIDAZOLE-4-CARBOXAMIDE ISOMERASE"/>
    <property type="match status" value="1"/>
</dbReference>
<dbReference type="InterPro" id="IPR013785">
    <property type="entry name" value="Aldolase_TIM"/>
</dbReference>
<dbReference type="PANTHER" id="PTHR43090">
    <property type="entry name" value="1-(5-PHOSPHORIBOSYL)-5-[(5-PHOSPHORIBOSYLAMINO)METHYLIDENEAMINO] IMIDAZOLE-4-CARBOXAMIDE ISOMERASE"/>
    <property type="match status" value="1"/>
</dbReference>
<dbReference type="GO" id="GO:0000162">
    <property type="term" value="P:L-tryptophan biosynthetic process"/>
    <property type="evidence" value="ECO:0007669"/>
    <property type="project" value="TreeGrafter"/>
</dbReference>
<dbReference type="EMBL" id="UINC01016016">
    <property type="protein sequence ID" value="SVA67017.1"/>
    <property type="molecule type" value="Genomic_DNA"/>
</dbReference>
<dbReference type="InterPro" id="IPR006062">
    <property type="entry name" value="His_biosynth"/>
</dbReference>
<organism evidence="2">
    <name type="scientific">marine metagenome</name>
    <dbReference type="NCBI Taxonomy" id="408172"/>
    <lineage>
        <taxon>unclassified sequences</taxon>
        <taxon>metagenomes</taxon>
        <taxon>ecological metagenomes</taxon>
    </lineage>
</organism>
<dbReference type="SUPFAM" id="SSF51366">
    <property type="entry name" value="Ribulose-phoshate binding barrel"/>
    <property type="match status" value="1"/>
</dbReference>
<evidence type="ECO:0000256" key="1">
    <source>
        <dbReference type="ARBA" id="ARBA00009667"/>
    </source>
</evidence>
<proteinExistence type="inferred from homology"/>
<accession>A0A381XS43</accession>
<dbReference type="Gene3D" id="3.20.20.70">
    <property type="entry name" value="Aldolase class I"/>
    <property type="match status" value="1"/>
</dbReference>
<protein>
    <recommendedName>
        <fullName evidence="3">1-(5-phosphoribosyl)-5-((5-phosphoribosylamino)methylideneamino)imidazole-4-carboxamide isomerase</fullName>
    </recommendedName>
</protein>
<evidence type="ECO:0000313" key="2">
    <source>
        <dbReference type="EMBL" id="SVA67017.1"/>
    </source>
</evidence>
<dbReference type="AlphaFoldDB" id="A0A381XS43"/>
<sequence length="207" mass="23141">MFFEESGCERLHIVDLDGAFGRPNINKDTILKIRKETNIPIELGGGIKNKEDVFFWLNKGIDFLIVGSLAVKKSNLILDLVSQFKNQIYVALDVLKGNIMIKGWVESSEFTINDIFEVYDTSQIKGYILTDISRDGMLQGLDMNLINKHIAMTKKNLIVGGGLSNYEDLINLNKISYTNLEGVIAGKSYYSGAIEIDRALNILKSNA</sequence>
<dbReference type="InterPro" id="IPR044524">
    <property type="entry name" value="Isoase_HisA-like"/>
</dbReference>
<dbReference type="InterPro" id="IPR011060">
    <property type="entry name" value="RibuloseP-bd_barrel"/>
</dbReference>
<comment type="similarity">
    <text evidence="1">Belongs to the HisA/HisF family.</text>
</comment>
<name>A0A381XS43_9ZZZZ</name>